<dbReference type="GO" id="GO:0006260">
    <property type="term" value="P:DNA replication"/>
    <property type="evidence" value="ECO:0007669"/>
    <property type="project" value="UniProtKB-UniRule"/>
</dbReference>
<dbReference type="InterPro" id="IPR042174">
    <property type="entry name" value="RecF_2"/>
</dbReference>
<dbReference type="InterPro" id="IPR001238">
    <property type="entry name" value="DNA-binding_RecF"/>
</dbReference>
<accession>A0A4Q1D8C9</accession>
<keyword evidence="9 10" id="KW-0742">SOS response</keyword>
<evidence type="ECO:0000256" key="8">
    <source>
        <dbReference type="ARBA" id="ARBA00023125"/>
    </source>
</evidence>
<evidence type="ECO:0000256" key="5">
    <source>
        <dbReference type="ARBA" id="ARBA00022705"/>
    </source>
</evidence>
<comment type="caution">
    <text evidence="12">The sequence shown here is derived from an EMBL/GenBank/DDBJ whole genome shotgun (WGS) entry which is preliminary data.</text>
</comment>
<feature type="binding site" evidence="9">
    <location>
        <begin position="31"/>
        <end position="38"/>
    </location>
    <ligand>
        <name>ATP</name>
        <dbReference type="ChEBI" id="CHEBI:30616"/>
    </ligand>
</feature>
<dbReference type="GO" id="GO:0003697">
    <property type="term" value="F:single-stranded DNA binding"/>
    <property type="evidence" value="ECO:0007669"/>
    <property type="project" value="UniProtKB-UniRule"/>
</dbReference>
<evidence type="ECO:0000256" key="4">
    <source>
        <dbReference type="ARBA" id="ARBA00022490"/>
    </source>
</evidence>
<dbReference type="Gene3D" id="3.40.50.300">
    <property type="entry name" value="P-loop containing nucleotide triphosphate hydrolases"/>
    <property type="match status" value="1"/>
</dbReference>
<keyword evidence="9 10" id="KW-0234">DNA repair</keyword>
<reference evidence="12 13" key="1">
    <citation type="submission" date="2019-01" db="EMBL/GenBank/DDBJ databases">
        <title>Filimonas sp. strain TTM-71.</title>
        <authorList>
            <person name="Chen W.-M."/>
        </authorList>
    </citation>
    <scope>NUCLEOTIDE SEQUENCE [LARGE SCALE GENOMIC DNA]</scope>
    <source>
        <strain evidence="12 13">TTM-71</strain>
    </source>
</reference>
<dbReference type="SUPFAM" id="SSF52540">
    <property type="entry name" value="P-loop containing nucleoside triphosphate hydrolases"/>
    <property type="match status" value="1"/>
</dbReference>
<keyword evidence="6 9" id="KW-0547">Nucleotide-binding</keyword>
<evidence type="ECO:0000313" key="13">
    <source>
        <dbReference type="Proteomes" id="UP000290545"/>
    </source>
</evidence>
<keyword evidence="13" id="KW-1185">Reference proteome</keyword>
<evidence type="ECO:0000256" key="7">
    <source>
        <dbReference type="ARBA" id="ARBA00022840"/>
    </source>
</evidence>
<protein>
    <recommendedName>
        <fullName evidence="3 9">DNA replication and repair protein RecF</fullName>
    </recommendedName>
</protein>
<sequence>MLQLTNIVLTQFRNYVYESFSFPERITGIYGLNGSGKTNLLDAIYYLCFTRSYFSRTDAQSVHHGLQGMRLEGRMVRQEQEEKLVCIVRENNRKEFQVNDEAYKKFSDHIGRYPCVMITPDDTVLITAGSEERRKFIDTLLSQLSSDYLQQLIEYNKILQQRNSLLKAAAEQQRLDSALLEILDEQLIVRGNFIYQQRVQFIDTFIPYVQEQYFSIAGKNDEVMLQYDSQLHQTSFAALLQQNKQRDLYLQRTGAGIHKDDLNLTMNGQPFKTLASQGQRKSLLFAIKLAEFLILKDHKGFPPILLLDDVFEKLDASRMHNLLQKVCINEQGQVFITDTHKERLEAAFEQLQVKGNLIGVSADA</sequence>
<keyword evidence="8 9" id="KW-0238">DNA-binding</keyword>
<comment type="subcellular location">
    <subcellularLocation>
        <location evidence="1 9 10">Cytoplasm</location>
    </subcellularLocation>
</comment>
<comment type="function">
    <text evidence="9 10">The RecF protein is involved in DNA metabolism; it is required for DNA replication and normal SOS inducibility. RecF binds preferentially to single-stranded, linear DNA. It also seems to bind ATP.</text>
</comment>
<dbReference type="InterPro" id="IPR003395">
    <property type="entry name" value="RecF/RecN/SMC_N"/>
</dbReference>
<keyword evidence="5 9" id="KW-0235">DNA replication</keyword>
<evidence type="ECO:0000313" key="12">
    <source>
        <dbReference type="EMBL" id="RXK85584.1"/>
    </source>
</evidence>
<dbReference type="Proteomes" id="UP000290545">
    <property type="component" value="Unassembled WGS sequence"/>
</dbReference>
<evidence type="ECO:0000256" key="10">
    <source>
        <dbReference type="RuleBase" id="RU000578"/>
    </source>
</evidence>
<keyword evidence="4 9" id="KW-0963">Cytoplasm</keyword>
<evidence type="ECO:0000256" key="3">
    <source>
        <dbReference type="ARBA" id="ARBA00020170"/>
    </source>
</evidence>
<keyword evidence="9 10" id="KW-0227">DNA damage</keyword>
<dbReference type="GO" id="GO:0006302">
    <property type="term" value="P:double-strand break repair"/>
    <property type="evidence" value="ECO:0007669"/>
    <property type="project" value="TreeGrafter"/>
</dbReference>
<dbReference type="GO" id="GO:0000731">
    <property type="term" value="P:DNA synthesis involved in DNA repair"/>
    <property type="evidence" value="ECO:0007669"/>
    <property type="project" value="TreeGrafter"/>
</dbReference>
<dbReference type="PANTHER" id="PTHR32182">
    <property type="entry name" value="DNA REPLICATION AND REPAIR PROTEIN RECF"/>
    <property type="match status" value="1"/>
</dbReference>
<dbReference type="EMBL" id="SDHZ01000001">
    <property type="protein sequence ID" value="RXK85584.1"/>
    <property type="molecule type" value="Genomic_DNA"/>
</dbReference>
<dbReference type="HAMAP" id="MF_00365">
    <property type="entry name" value="RecF"/>
    <property type="match status" value="1"/>
</dbReference>
<evidence type="ECO:0000256" key="2">
    <source>
        <dbReference type="ARBA" id="ARBA00008016"/>
    </source>
</evidence>
<dbReference type="GO" id="GO:0009432">
    <property type="term" value="P:SOS response"/>
    <property type="evidence" value="ECO:0007669"/>
    <property type="project" value="UniProtKB-UniRule"/>
</dbReference>
<dbReference type="PANTHER" id="PTHR32182:SF0">
    <property type="entry name" value="DNA REPLICATION AND REPAIR PROTEIN RECF"/>
    <property type="match status" value="1"/>
</dbReference>
<proteinExistence type="inferred from homology"/>
<dbReference type="InterPro" id="IPR027417">
    <property type="entry name" value="P-loop_NTPase"/>
</dbReference>
<feature type="domain" description="RecF/RecN/SMC N-terminal" evidence="11">
    <location>
        <begin position="4"/>
        <end position="353"/>
    </location>
</feature>
<dbReference type="NCBIfam" id="TIGR00611">
    <property type="entry name" value="recf"/>
    <property type="match status" value="1"/>
</dbReference>
<dbReference type="Gene3D" id="1.20.1050.90">
    <property type="entry name" value="RecF/RecN/SMC, N-terminal domain"/>
    <property type="match status" value="1"/>
</dbReference>
<dbReference type="Pfam" id="PF02463">
    <property type="entry name" value="SMC_N"/>
    <property type="match status" value="1"/>
</dbReference>
<dbReference type="OrthoDB" id="9803889at2"/>
<dbReference type="PROSITE" id="PS00618">
    <property type="entry name" value="RECF_2"/>
    <property type="match status" value="1"/>
</dbReference>
<name>A0A4Q1D8C9_9BACT</name>
<organism evidence="12 13">
    <name type="scientific">Filimonas effusa</name>
    <dbReference type="NCBI Taxonomy" id="2508721"/>
    <lineage>
        <taxon>Bacteria</taxon>
        <taxon>Pseudomonadati</taxon>
        <taxon>Bacteroidota</taxon>
        <taxon>Chitinophagia</taxon>
        <taxon>Chitinophagales</taxon>
        <taxon>Chitinophagaceae</taxon>
        <taxon>Filimonas</taxon>
    </lineage>
</organism>
<dbReference type="RefSeq" id="WP_129001337.1">
    <property type="nucleotide sequence ID" value="NZ_SDHZ01000001.1"/>
</dbReference>
<dbReference type="GO" id="GO:0005524">
    <property type="term" value="F:ATP binding"/>
    <property type="evidence" value="ECO:0007669"/>
    <property type="project" value="UniProtKB-UniRule"/>
</dbReference>
<dbReference type="AlphaFoldDB" id="A0A4Q1D8C9"/>
<comment type="similarity">
    <text evidence="2 9 10">Belongs to the RecF family.</text>
</comment>
<gene>
    <name evidence="9 12" type="primary">recF</name>
    <name evidence="12" type="ORF">ESB13_01865</name>
</gene>
<evidence type="ECO:0000256" key="9">
    <source>
        <dbReference type="HAMAP-Rule" id="MF_00365"/>
    </source>
</evidence>
<evidence type="ECO:0000256" key="6">
    <source>
        <dbReference type="ARBA" id="ARBA00022741"/>
    </source>
</evidence>
<evidence type="ECO:0000256" key="1">
    <source>
        <dbReference type="ARBA" id="ARBA00004496"/>
    </source>
</evidence>
<evidence type="ECO:0000259" key="11">
    <source>
        <dbReference type="Pfam" id="PF02463"/>
    </source>
</evidence>
<dbReference type="GO" id="GO:0005737">
    <property type="term" value="C:cytoplasm"/>
    <property type="evidence" value="ECO:0007669"/>
    <property type="project" value="UniProtKB-SubCell"/>
</dbReference>
<dbReference type="InterPro" id="IPR018078">
    <property type="entry name" value="DNA-binding_RecF_CS"/>
</dbReference>
<keyword evidence="7 9" id="KW-0067">ATP-binding</keyword>